<keyword evidence="3 7" id="KW-0378">Hydrolase</keyword>
<organism evidence="7 8">
    <name type="scientific">Geomicrobium sediminis</name>
    <dbReference type="NCBI Taxonomy" id="1347788"/>
    <lineage>
        <taxon>Bacteria</taxon>
        <taxon>Bacillati</taxon>
        <taxon>Bacillota</taxon>
        <taxon>Bacilli</taxon>
        <taxon>Bacillales</taxon>
        <taxon>Geomicrobium</taxon>
    </lineage>
</organism>
<dbReference type="PANTHER" id="PTHR11113:SF6">
    <property type="entry name" value="ADENINE DEAMINASE YERA-RELATED"/>
    <property type="match status" value="1"/>
</dbReference>
<comment type="catalytic activity">
    <reaction evidence="4">
        <text>adenine + H2O + H(+) = hypoxanthine + NH4(+)</text>
        <dbReference type="Rhea" id="RHEA:23688"/>
        <dbReference type="ChEBI" id="CHEBI:15377"/>
        <dbReference type="ChEBI" id="CHEBI:15378"/>
        <dbReference type="ChEBI" id="CHEBI:16708"/>
        <dbReference type="ChEBI" id="CHEBI:17368"/>
        <dbReference type="ChEBI" id="CHEBI:28938"/>
        <dbReference type="EC" id="3.5.4.2"/>
    </reaction>
</comment>
<dbReference type="RefSeq" id="WP_338028761.1">
    <property type="nucleotide sequence ID" value="NZ_JAFBEC010000003.1"/>
</dbReference>
<keyword evidence="8" id="KW-1185">Reference proteome</keyword>
<evidence type="ECO:0000259" key="6">
    <source>
        <dbReference type="Pfam" id="PF13382"/>
    </source>
</evidence>
<reference evidence="7 8" key="1">
    <citation type="submission" date="2021-01" db="EMBL/GenBank/DDBJ databases">
        <title>Genomic Encyclopedia of Type Strains, Phase IV (KMG-IV): sequencing the most valuable type-strain genomes for metagenomic binning, comparative biology and taxonomic classification.</title>
        <authorList>
            <person name="Goeker M."/>
        </authorList>
    </citation>
    <scope>NUCLEOTIDE SEQUENCE [LARGE SCALE GENOMIC DNA]</scope>
    <source>
        <strain evidence="7 8">DSM 25540</strain>
    </source>
</reference>
<gene>
    <name evidence="7" type="ORF">JOD17_001264</name>
</gene>
<evidence type="ECO:0000313" key="7">
    <source>
        <dbReference type="EMBL" id="MBM7632171.1"/>
    </source>
</evidence>
<sequence>MRGELAPSKVITNATFLNSGRKAWTKGNIWIYGDRIVYVGKALPSSDENTEWIDASERYIVPGYIEHHAHPFIAYNPSTFADYALERGTSTVFNDNLIVMMNVDKKKALTLISEMNEGPSSLYWSCRIDPQTETKDEHQVFTPQALEDWLNHPLVVQGGELTGWPKVISGDDTLLHWMEEVLKRNKRIEGHLPGASERTLAQLAILGVTSDHEAISSEEILKRLDAGYTTTLRHSSLRPDLPMLISEIVEEGVTNFNRFLLTTDGSTPRFHEPGVMDQLIRICIEAGVDPIAVYEMSSYNVARHYGIDAHHGMIAPGRLAHLNFLEAVDTPEPVSVIAKGEWIVREGERVYEAKPFPWENYTEKWQPVSWDLSDDDLHFSMPMGIHLVSSVLLKPYHIEVDGAVDYLNASHDESFFAMFDKEGKWRMNTIIKGFSSNIDGLATSFSITGDVTLIGKKKSAMKKAFAVLKEQGGGIVIVQDDEVQFQWAFPHFGVMSDKPMEEVIEEHKQFESVLKEAGYPFEDPLYSIFFFSSTHLPYVRMTSKGIYDVHKKSVLFPTIMR</sequence>
<proteinExistence type="inferred from homology"/>
<dbReference type="Pfam" id="PF01979">
    <property type="entry name" value="Amidohydro_1"/>
    <property type="match status" value="1"/>
</dbReference>
<dbReference type="InterPro" id="IPR032466">
    <property type="entry name" value="Metal_Hydrolase"/>
</dbReference>
<dbReference type="GO" id="GO:0000034">
    <property type="term" value="F:adenine deaminase activity"/>
    <property type="evidence" value="ECO:0007669"/>
    <property type="project" value="UniProtKB-EC"/>
</dbReference>
<evidence type="ECO:0000259" key="5">
    <source>
        <dbReference type="Pfam" id="PF01979"/>
    </source>
</evidence>
<dbReference type="Gene3D" id="2.30.40.10">
    <property type="entry name" value="Urease, subunit C, domain 1"/>
    <property type="match status" value="1"/>
</dbReference>
<dbReference type="InterPro" id="IPR026912">
    <property type="entry name" value="Adenine_deam_C"/>
</dbReference>
<dbReference type="Gene3D" id="3.20.20.140">
    <property type="entry name" value="Metal-dependent hydrolases"/>
    <property type="match status" value="1"/>
</dbReference>
<dbReference type="Pfam" id="PF13382">
    <property type="entry name" value="Adenine_deam_C"/>
    <property type="match status" value="1"/>
</dbReference>
<protein>
    <recommendedName>
        <fullName evidence="2">adenine deaminase</fullName>
        <ecNumber evidence="2">3.5.4.2</ecNumber>
    </recommendedName>
</protein>
<evidence type="ECO:0000256" key="3">
    <source>
        <dbReference type="ARBA" id="ARBA00022801"/>
    </source>
</evidence>
<comment type="caution">
    <text evidence="7">The sequence shown here is derived from an EMBL/GenBank/DDBJ whole genome shotgun (WGS) entry which is preliminary data.</text>
</comment>
<name>A0ABS2P9Y7_9BACL</name>
<dbReference type="EMBL" id="JAFBEC010000003">
    <property type="protein sequence ID" value="MBM7632171.1"/>
    <property type="molecule type" value="Genomic_DNA"/>
</dbReference>
<dbReference type="SUPFAM" id="SSF51338">
    <property type="entry name" value="Composite domain of metallo-dependent hydrolases"/>
    <property type="match status" value="1"/>
</dbReference>
<comment type="similarity">
    <text evidence="1">Belongs to the metallo-dependent hydrolases superfamily. Adenine deaminase family.</text>
</comment>
<dbReference type="InterPro" id="IPR011059">
    <property type="entry name" value="Metal-dep_hydrolase_composite"/>
</dbReference>
<evidence type="ECO:0000313" key="8">
    <source>
        <dbReference type="Proteomes" id="UP000741863"/>
    </source>
</evidence>
<dbReference type="PANTHER" id="PTHR11113">
    <property type="entry name" value="N-ACETYLGLUCOSAMINE-6-PHOSPHATE DEACETYLASE"/>
    <property type="match status" value="1"/>
</dbReference>
<evidence type="ECO:0000256" key="2">
    <source>
        <dbReference type="ARBA" id="ARBA00012782"/>
    </source>
</evidence>
<evidence type="ECO:0000256" key="1">
    <source>
        <dbReference type="ARBA" id="ARBA00006773"/>
    </source>
</evidence>
<evidence type="ECO:0000256" key="4">
    <source>
        <dbReference type="ARBA" id="ARBA00047720"/>
    </source>
</evidence>
<dbReference type="EC" id="3.5.4.2" evidence="2"/>
<dbReference type="Proteomes" id="UP000741863">
    <property type="component" value="Unassembled WGS sequence"/>
</dbReference>
<feature type="domain" description="Adenine deaminase C-terminal" evidence="6">
    <location>
        <begin position="403"/>
        <end position="552"/>
    </location>
</feature>
<dbReference type="InterPro" id="IPR006680">
    <property type="entry name" value="Amidohydro-rel"/>
</dbReference>
<accession>A0ABS2P9Y7</accession>
<dbReference type="SUPFAM" id="SSF51556">
    <property type="entry name" value="Metallo-dependent hydrolases"/>
    <property type="match status" value="1"/>
</dbReference>
<feature type="domain" description="Amidohydrolase-related" evidence="5">
    <location>
        <begin position="59"/>
        <end position="342"/>
    </location>
</feature>